<dbReference type="Pfam" id="PF03689">
    <property type="entry name" value="Nepo_coat_N"/>
    <property type="match status" value="1"/>
</dbReference>
<dbReference type="GO" id="GO:0019028">
    <property type="term" value="C:viral capsid"/>
    <property type="evidence" value="ECO:0007669"/>
    <property type="project" value="UniProtKB-KW"/>
</dbReference>
<dbReference type="SUPFAM" id="SSF88633">
    <property type="entry name" value="Positive stranded ssRNA viruses"/>
    <property type="match status" value="3"/>
</dbReference>
<feature type="domain" description="Nepovirus coat protein" evidence="4">
    <location>
        <begin position="1261"/>
        <end position="1423"/>
    </location>
</feature>
<evidence type="ECO:0000256" key="1">
    <source>
        <dbReference type="ARBA" id="ARBA00004328"/>
    </source>
</evidence>
<feature type="domain" description="Nepovirus coat protein N-terminal" evidence="6">
    <location>
        <begin position="1094"/>
        <end position="1174"/>
    </location>
</feature>
<dbReference type="EMBL" id="BK065065">
    <property type="protein sequence ID" value="DBA54734.1"/>
    <property type="molecule type" value="Genomic_RNA"/>
</dbReference>
<dbReference type="InterPro" id="IPR005305">
    <property type="entry name" value="Nepo_coat_C"/>
</dbReference>
<accession>A0AAT9J7U4</accession>
<comment type="subcellular location">
    <subcellularLocation>
        <location evidence="1">Virion</location>
    </subcellularLocation>
</comment>
<evidence type="ECO:0000256" key="2">
    <source>
        <dbReference type="ARBA" id="ARBA00022561"/>
    </source>
</evidence>
<sequence length="1630" mass="179335">MKAKLMIHQVAFFCSDFLFSIMAYHCPVSSCPGFNYQVSRAMMREDGDRCPLACCGALLVKRVVAAPLHKAVPVTATVTRNAPAKRVAAAAPPPVVYQGCENLGPDTYVNRVGVTAAAHAAKLAAAKAYALFLKEEEAMEAAVLRYRAHTEAEEKRAAALKRKAAAEAAYKRRCAKRATAAAAAAIQQRVAANRAILARKIKEARRAKAARAAKIAAAAARAEARAQAGPTKKALLRRQLRRAAALKRTPVRRPKRTKTAAVPVRTEKVPTGVPYVCPLGTCVKEAAATPAKVEGPRTCAVPWAHLPISLTALRGRAVVDGTLGANSLSQQGDYTCNSTLGFPTRCVATPIWAASLKRARRVIASTIAFVQQCFRSAIGKVQEVALKKRTNEPLVQQVVAHEDEDKYASWQGCQLPEMGVRNIYAFHDDSWDASPEEDDKYTITYSRRCGPCVHSVVSDVKGAGERNNTPRFEEIDKQTNEPSMQWMVTLEEEEKCTSWQGCQLPEMGVRNIYAFHDDSWDATPEEVENNTDGSSSDPDFTWVIDKYCVNRGAFFSSPPVKRRKMAPIFRNLRNLSHAWYLEYYRRQQSVQVEVRCVRATCLNPLHLRWVFFKRERMGILPVVLYRGKGKTKVSLTELDYVRDPEFNPYFPRDSIHTNFIYCAELLEGCEWNETIVQGKIENCTPENRTVAFGSPVPYGAIPIISRGDFRARGKGVLASLLNYTPFGDLTCNSALGDPSGELQERMDDRGEQDGVQSIQALTAKLASRKSKVSGAGENRVADKRQLSEKMVFHQPGVIARMRSSGVKTITAANLNSDLQSVRMQKQGMPSFTPLPRMSEEHMRKLLEKGIGSTSSVALDIGIQSHIPQGMPVVAFLNVMDTRLEKPEYSSLCGSYIDLGRDRAKTLCLPLANFPLTKAIEDTEDVLHGLVLATYFQDCTGFGIGKPAFQYGTLEFQEFKESAYSDYSRVRDNWDEIAKRQNTPGDRVIAGFSVLGAVSQEYNEALPEFGPIELRCPPVNKPVVATYRDAQKLNRSRSTRSFQMPSIGLPNATGRAQIPIQTGVRSPPRVKTAEEITPPRYSTCNSGIEADMMVAYYAENWCSRDAKGDTLLARVNLRSALLDAGHRFSLEWLAKGLIAPNFSVRLTVANNPFVGVSLGVCMDYADRCATKKLGTNKMFAKLANHLPNFVCPLSAGPEFICNFDFEREAGYGVFPTATHFVDPVLLVYVISDNTLPCASDWRYSLEILVKQAEPSALVVGPPLLSFPHSFDGNLPIKTWRGPFSMSLGKSKPVACGLNFGRFETYKTDSTTIGFYAALSRFIQGHGGILHGRIVRTGTCMVSSALHLVIAPNGTVTTMAQAMLLPGLRMVTGEGSFSLKLQTPFGRASMLEPDLTLTIFCVGGPIAAEKVSAPYEFMVYFDSMHDEGAIPRTIGTVMEFNWATMTNFTEAEFRFQIPARLSDIVLKSCTVAMRQHPLAMLIGSSIFMKGTMDVCVQWLVNTAMTNTSGGVQLLTCQGDLSMKNPYETIMQSQVSALYSSVELKTTLDVGNFSGYTASAATPGYRECFVDFWTNSAKSIHMLNVNVTLHPGFSLWGRSILPLTGNRTEQASPQGGEACLPKYCAGNHSKEAL</sequence>
<evidence type="ECO:0000259" key="5">
    <source>
        <dbReference type="Pfam" id="PF03688"/>
    </source>
</evidence>
<proteinExistence type="predicted"/>
<dbReference type="Pfam" id="PF03688">
    <property type="entry name" value="Nepo_coat_C"/>
    <property type="match status" value="1"/>
</dbReference>
<dbReference type="Pfam" id="PF03391">
    <property type="entry name" value="Nepo_coat"/>
    <property type="match status" value="1"/>
</dbReference>
<evidence type="ECO:0000259" key="6">
    <source>
        <dbReference type="Pfam" id="PF03689"/>
    </source>
</evidence>
<evidence type="ECO:0000313" key="7">
    <source>
        <dbReference type="EMBL" id="DBA54734.1"/>
    </source>
</evidence>
<dbReference type="Gene3D" id="2.60.120.20">
    <property type="match status" value="2"/>
</dbReference>
<keyword evidence="3" id="KW-0946">Virion</keyword>
<feature type="domain" description="Nepovirus coat protein C-terminal" evidence="5">
    <location>
        <begin position="1434"/>
        <end position="1596"/>
    </location>
</feature>
<reference evidence="7" key="1">
    <citation type="submission" date="2023-11" db="EMBL/GenBank/DDBJ databases">
        <authorList>
            <person name="Sidharthan V.K."/>
            <person name="Reddy V."/>
            <person name="Kiran G."/>
            <person name="Rajeswari V."/>
            <person name="Baranwal V.K."/>
        </authorList>
    </citation>
    <scope>NUCLEOTIDE SEQUENCE</scope>
    <source>
        <strain evidence="7">Beg ple</strain>
    </source>
</reference>
<evidence type="ECO:0000259" key="4">
    <source>
        <dbReference type="Pfam" id="PF03391"/>
    </source>
</evidence>
<reference evidence="7" key="2">
    <citation type="journal article" date="2024" name="Arch. Virol.">
        <title>Probing of plant transcriptomes reveals the hidden genetic diversity of the family Secoviridae.</title>
        <authorList>
            <person name="Sidharthan V.K."/>
            <person name="Reddy V."/>
            <person name="Kiran G."/>
            <person name="Rajeswari V."/>
            <person name="Baranwal V.K."/>
            <person name="Kumar M.K."/>
            <person name="Kumar K.S."/>
        </authorList>
    </citation>
    <scope>NUCLEOTIDE SEQUENCE</scope>
    <source>
        <strain evidence="7">Beg ple</strain>
    </source>
</reference>
<name>A0AAT9J7U4_9SECO</name>
<dbReference type="GO" id="GO:0005198">
    <property type="term" value="F:structural molecule activity"/>
    <property type="evidence" value="ECO:0007669"/>
    <property type="project" value="InterPro"/>
</dbReference>
<dbReference type="InterPro" id="IPR005306">
    <property type="entry name" value="Nepo_coat_N"/>
</dbReference>
<keyword evidence="2" id="KW-0167">Capsid protein</keyword>
<organism evidence="7">
    <name type="scientific">Begonia plebeja nepovirus</name>
    <dbReference type="NCBI Taxonomy" id="3115757"/>
    <lineage>
        <taxon>Viruses</taxon>
        <taxon>Riboviria</taxon>
        <taxon>Orthornavirae</taxon>
        <taxon>Pisuviricota</taxon>
        <taxon>Pisoniviricetes</taxon>
        <taxon>Picornavirales</taxon>
        <taxon>Secoviridae</taxon>
        <taxon>Comovirinae</taxon>
        <taxon>Nepovirus</taxon>
    </lineage>
</organism>
<protein>
    <submittedName>
        <fullName evidence="7">Polyprotein</fullName>
    </submittedName>
</protein>
<evidence type="ECO:0000256" key="3">
    <source>
        <dbReference type="ARBA" id="ARBA00022844"/>
    </source>
</evidence>
<dbReference type="InterPro" id="IPR029053">
    <property type="entry name" value="Viral_coat"/>
</dbReference>
<dbReference type="InterPro" id="IPR005054">
    <property type="entry name" value="Nepo_coat"/>
</dbReference>